<reference evidence="1 2" key="1">
    <citation type="submission" date="2021-02" db="EMBL/GenBank/DDBJ databases">
        <title>Cotonvirus japonicus, which uses Golgi apparatus of host cells for its virion factory, phylogenetically links tailed tupanvirus and icosahedral mimivirus.</title>
        <authorList>
            <person name="Takahashi H."/>
            <person name="Fukaya S."/>
            <person name="Song C."/>
            <person name="Murata K."/>
            <person name="Takemura M."/>
        </authorList>
    </citation>
    <scope>NUCLEOTIDE SEQUENCE [LARGE SCALE GENOMIC DNA]</scope>
</reference>
<evidence type="ECO:0000313" key="2">
    <source>
        <dbReference type="Proteomes" id="UP001321479"/>
    </source>
</evidence>
<keyword evidence="2" id="KW-1185">Reference proteome</keyword>
<sequence length="347" mass="41033">MSNIYFVKCDNDYIHKYTLFTSKLKTLQKYCRIINVDELSNLISDKSIVDHCNIYYIISNIIWCNNIEHNMKKYHKFPSKYFVDVIINTCCINDTIINPPIVLSNKNLSIKYISLSRNKLLIIDALMNQGSKQIYSVPKTRTSQKKKYVYSEHSGVLTIKKNLIDNIIVSAQTSRLDMNDSNIYLPYNVDMLDKYEFLFHTHPNSSKYAGRLDDGVLYEFPSANDIFNFMKYHNNGIAQASLIATPEGMYVIRPIFWKKYVIDMEFYANLKDFIMKIEKLAIKRLTVDKNQLSNPDIFNEVVGQNMRYIGLYNEFVKSHNIFVEYYPRINKNNEWYLRKIYLQYVKH</sequence>
<dbReference type="GeneID" id="80558343"/>
<proteinExistence type="predicted"/>
<organism evidence="1 2">
    <name type="scientific">Cotonvirus japonicus</name>
    <dbReference type="NCBI Taxonomy" id="2811091"/>
    <lineage>
        <taxon>Viruses</taxon>
        <taxon>Varidnaviria</taxon>
        <taxon>Bamfordvirae</taxon>
        <taxon>Nucleocytoviricota</taxon>
        <taxon>Megaviricetes</taxon>
        <taxon>Imitervirales</taxon>
        <taxon>Mimiviridae</taxon>
        <taxon>Megamimivirinae</taxon>
        <taxon>Cotonvirus</taxon>
        <taxon>Cotonvirus japonicum</taxon>
    </lineage>
</organism>
<name>A0ABM7NSJ4_9VIRU</name>
<dbReference type="Proteomes" id="UP001321479">
    <property type="component" value="Segment"/>
</dbReference>
<dbReference type="RefSeq" id="YP_010841746.1">
    <property type="nucleotide sequence ID" value="NC_079139.1"/>
</dbReference>
<accession>A0ABM7NSJ4</accession>
<evidence type="ECO:0000313" key="1">
    <source>
        <dbReference type="EMBL" id="BCS83138.1"/>
    </source>
</evidence>
<protein>
    <submittedName>
        <fullName evidence="1">Uncharacterized protein</fullName>
    </submittedName>
</protein>
<dbReference type="EMBL" id="AP024483">
    <property type="protein sequence ID" value="BCS83138.1"/>
    <property type="molecule type" value="Genomic_DNA"/>
</dbReference>